<organism evidence="1 2">
    <name type="scientific">Aphis craccivora</name>
    <name type="common">Cowpea aphid</name>
    <dbReference type="NCBI Taxonomy" id="307492"/>
    <lineage>
        <taxon>Eukaryota</taxon>
        <taxon>Metazoa</taxon>
        <taxon>Ecdysozoa</taxon>
        <taxon>Arthropoda</taxon>
        <taxon>Hexapoda</taxon>
        <taxon>Insecta</taxon>
        <taxon>Pterygota</taxon>
        <taxon>Neoptera</taxon>
        <taxon>Paraneoptera</taxon>
        <taxon>Hemiptera</taxon>
        <taxon>Sternorrhyncha</taxon>
        <taxon>Aphidomorpha</taxon>
        <taxon>Aphidoidea</taxon>
        <taxon>Aphididae</taxon>
        <taxon>Aphidini</taxon>
        <taxon>Aphis</taxon>
        <taxon>Aphis</taxon>
    </lineage>
</organism>
<accession>A0A6G0XX89</accession>
<gene>
    <name evidence="1" type="ORF">FWK35_00019519</name>
</gene>
<evidence type="ECO:0000313" key="2">
    <source>
        <dbReference type="Proteomes" id="UP000478052"/>
    </source>
</evidence>
<dbReference type="AlphaFoldDB" id="A0A6G0XX89"/>
<name>A0A6G0XX89_APHCR</name>
<evidence type="ECO:0000313" key="1">
    <source>
        <dbReference type="EMBL" id="KAF0745159.1"/>
    </source>
</evidence>
<comment type="caution">
    <text evidence="1">The sequence shown here is derived from an EMBL/GenBank/DDBJ whole genome shotgun (WGS) entry which is preliminary data.</text>
</comment>
<dbReference type="OrthoDB" id="7546895at2759"/>
<dbReference type="EMBL" id="VUJU01007476">
    <property type="protein sequence ID" value="KAF0745159.1"/>
    <property type="molecule type" value="Genomic_DNA"/>
</dbReference>
<sequence length="161" mass="18813">MYLLHSIFIPTSRKVTIDDNGKKSYTKYSIKDSQNTFIKICDTSAEMEALIGAIPPCILVIGLLNDPKQILVYFDNIKYIVFSSSKAFDICFKIYHVFNIEYPMESIDTSSLLKQVTAELKHYLSYNLNLFLIKYLYIYYITIYIRTFWSNNLGFSILIVY</sequence>
<reference evidence="1 2" key="1">
    <citation type="submission" date="2019-08" db="EMBL/GenBank/DDBJ databases">
        <title>Whole genome of Aphis craccivora.</title>
        <authorList>
            <person name="Voronova N.V."/>
            <person name="Shulinski R.S."/>
            <person name="Bandarenka Y.V."/>
            <person name="Zhorov D.G."/>
            <person name="Warner D."/>
        </authorList>
    </citation>
    <scope>NUCLEOTIDE SEQUENCE [LARGE SCALE GENOMIC DNA]</scope>
    <source>
        <strain evidence="1">180601</strain>
        <tissue evidence="1">Whole Body</tissue>
    </source>
</reference>
<dbReference type="Proteomes" id="UP000478052">
    <property type="component" value="Unassembled WGS sequence"/>
</dbReference>
<protein>
    <submittedName>
        <fullName evidence="1">Dimer Tnp hAT domain-containing protein</fullName>
    </submittedName>
</protein>
<proteinExistence type="predicted"/>
<keyword evidence="2" id="KW-1185">Reference proteome</keyword>